<dbReference type="EMBL" id="ML975175">
    <property type="protein sequence ID" value="KAF1809137.1"/>
    <property type="molecule type" value="Genomic_DNA"/>
</dbReference>
<dbReference type="Pfam" id="PF02518">
    <property type="entry name" value="HATPase_c"/>
    <property type="match status" value="1"/>
</dbReference>
<dbReference type="Pfam" id="PF13426">
    <property type="entry name" value="PAS_9"/>
    <property type="match status" value="1"/>
</dbReference>
<dbReference type="NCBIfam" id="TIGR00229">
    <property type="entry name" value="sensory_box"/>
    <property type="match status" value="1"/>
</dbReference>
<dbReference type="SMART" id="SM00448">
    <property type="entry name" value="REC"/>
    <property type="match status" value="1"/>
</dbReference>
<dbReference type="FunFam" id="3.30.565.10:FF:000010">
    <property type="entry name" value="Sensor histidine kinase RcsC"/>
    <property type="match status" value="1"/>
</dbReference>
<dbReference type="RefSeq" id="XP_033530768.1">
    <property type="nucleotide sequence ID" value="XM_033674090.1"/>
</dbReference>
<dbReference type="InterPro" id="IPR003661">
    <property type="entry name" value="HisK_dim/P_dom"/>
</dbReference>
<reference evidence="10" key="2">
    <citation type="submission" date="2020-04" db="EMBL/GenBank/DDBJ databases">
        <authorList>
            <consortium name="NCBI Genome Project"/>
        </authorList>
    </citation>
    <scope>NUCLEOTIDE SEQUENCE</scope>
    <source>
        <strain evidence="10">CBS 781.70</strain>
    </source>
</reference>
<sequence length="655" mass="73229">MADIYEQVFTLSPIPSVILNPELRIQRASNSFLHHTKLRVDELCDSNYLELLKDRVLISDTDMRHVRDVIHGTIQTLEVQTGRRIRTSPGAVWQLRVVPTVMNGALLYLLVEWLQAAKREEKNSLIGNGLARSEALRLLVGAVKDYAIFLLDTEGIVLTWNAGAELNKGYKPHEIIGKHFSTFYSEEDVRANKPAKELEVCLLEGRVEDEGWRYRRDGTRFWANVIITAIYDVDVHVGFGKVTRDLTERKAAESRLLAAYEESANLKSEFLANMSHEIRTPMHGMISANKLLLDTQLTEEQRDLADIINDSGKIMLQVINDILDYSKLVSGSFSLSSSIVVITSIVGSVMRNFQTILKSGVYFQSFSAEGIPRSIQGDPLRYRQVLQNLVSNAVKFTDKGFIGIRTCVHSEDDHTYTIKTEVQDTGIGVSESAASSLFTPFRQLDNTTTKTHQGTGLGLSISKSLVELMGGQICFAPNPERSGSVFWFTAKFNKINILDGMESLTAQFDGTTPLTPNPDDSTLYREYFGTKSLLLAEDNIINQKVMVRMLHSLGFMRVDTAVDGAQAINLVINSPKNYDLILMDISMPVLDGIAAATQLRRSGCRLPIIAVTANVLKESREDFRAKGLNDYVPKPVDRNLLTKILMEWLVLKTST</sequence>
<feature type="domain" description="Histidine kinase" evidence="4">
    <location>
        <begin position="273"/>
        <end position="494"/>
    </location>
</feature>
<name>A0A6G1FTL0_9PEZI</name>
<dbReference type="AlphaFoldDB" id="A0A6G1FTL0"/>
<dbReference type="InterPro" id="IPR036097">
    <property type="entry name" value="HisK_dim/P_sf"/>
</dbReference>
<dbReference type="Gene3D" id="1.10.287.130">
    <property type="match status" value="1"/>
</dbReference>
<evidence type="ECO:0000313" key="9">
    <source>
        <dbReference type="Proteomes" id="UP000504638"/>
    </source>
</evidence>
<dbReference type="GO" id="GO:0000155">
    <property type="term" value="F:phosphorelay sensor kinase activity"/>
    <property type="evidence" value="ECO:0007669"/>
    <property type="project" value="InterPro"/>
</dbReference>
<dbReference type="CDD" id="cd17546">
    <property type="entry name" value="REC_hyHK_CKI1_RcsC-like"/>
    <property type="match status" value="1"/>
</dbReference>
<reference evidence="8 10" key="1">
    <citation type="submission" date="2020-01" db="EMBL/GenBank/DDBJ databases">
        <authorList>
            <consortium name="DOE Joint Genome Institute"/>
            <person name="Haridas S."/>
            <person name="Albert R."/>
            <person name="Binder M."/>
            <person name="Bloem J."/>
            <person name="Labutti K."/>
            <person name="Salamov A."/>
            <person name="Andreopoulos B."/>
            <person name="Baker S.E."/>
            <person name="Barry K."/>
            <person name="Bills G."/>
            <person name="Bluhm B.H."/>
            <person name="Cannon C."/>
            <person name="Castanera R."/>
            <person name="Culley D.E."/>
            <person name="Daum C."/>
            <person name="Ezra D."/>
            <person name="Gonzalez J.B."/>
            <person name="Henrissat B."/>
            <person name="Kuo A."/>
            <person name="Liang C."/>
            <person name="Lipzen A."/>
            <person name="Lutzoni F."/>
            <person name="Magnuson J."/>
            <person name="Mondo S."/>
            <person name="Nolan M."/>
            <person name="Ohm R."/>
            <person name="Pangilinan J."/>
            <person name="Park H.-J."/>
            <person name="Ramirez L."/>
            <person name="Alfaro M."/>
            <person name="Sun H."/>
            <person name="Tritt A."/>
            <person name="Yoshinaga Y."/>
            <person name="Zwiers L.-H."/>
            <person name="Turgeon B.G."/>
            <person name="Goodwin S.B."/>
            <person name="Spatafora J.W."/>
            <person name="Crous P.W."/>
            <person name="Grigoriev I.V."/>
        </authorList>
    </citation>
    <scope>NUCLEOTIDE SEQUENCE</scope>
    <source>
        <strain evidence="8 10">CBS 781.70</strain>
    </source>
</reference>
<organism evidence="8">
    <name type="scientific">Eremomyces bilateralis CBS 781.70</name>
    <dbReference type="NCBI Taxonomy" id="1392243"/>
    <lineage>
        <taxon>Eukaryota</taxon>
        <taxon>Fungi</taxon>
        <taxon>Dikarya</taxon>
        <taxon>Ascomycota</taxon>
        <taxon>Pezizomycotina</taxon>
        <taxon>Dothideomycetes</taxon>
        <taxon>Dothideomycetes incertae sedis</taxon>
        <taxon>Eremomycetales</taxon>
        <taxon>Eremomycetaceae</taxon>
        <taxon>Eremomyces</taxon>
    </lineage>
</organism>
<dbReference type="PRINTS" id="PR00344">
    <property type="entry name" value="BCTRLSENSOR"/>
</dbReference>
<dbReference type="PANTHER" id="PTHR45339">
    <property type="entry name" value="HYBRID SIGNAL TRANSDUCTION HISTIDINE KINASE J"/>
    <property type="match status" value="1"/>
</dbReference>
<dbReference type="PROSITE" id="PS50110">
    <property type="entry name" value="RESPONSE_REGULATORY"/>
    <property type="match status" value="1"/>
</dbReference>
<dbReference type="SUPFAM" id="SSF47384">
    <property type="entry name" value="Homodimeric domain of signal transducing histidine kinase"/>
    <property type="match status" value="1"/>
</dbReference>
<dbReference type="Gene3D" id="3.40.50.2300">
    <property type="match status" value="1"/>
</dbReference>
<dbReference type="GeneID" id="54414660"/>
<dbReference type="SUPFAM" id="SSF52172">
    <property type="entry name" value="CheY-like"/>
    <property type="match status" value="1"/>
</dbReference>
<dbReference type="Gene3D" id="3.30.450.20">
    <property type="entry name" value="PAS domain"/>
    <property type="match status" value="1"/>
</dbReference>
<evidence type="ECO:0000256" key="3">
    <source>
        <dbReference type="PROSITE-ProRule" id="PRU00169"/>
    </source>
</evidence>
<keyword evidence="1 3" id="KW-0597">Phosphoprotein</keyword>
<evidence type="ECO:0000259" key="7">
    <source>
        <dbReference type="PROSITE" id="PS50113"/>
    </source>
</evidence>
<dbReference type="FunFam" id="3.30.450.20:FF:000136">
    <property type="entry name" value="Sensor histidine kinase/response regulator Fos-1"/>
    <property type="match status" value="1"/>
</dbReference>
<feature type="modified residue" description="4-aspartylphosphate" evidence="3">
    <location>
        <position position="584"/>
    </location>
</feature>
<dbReference type="InterPro" id="IPR005467">
    <property type="entry name" value="His_kinase_dom"/>
</dbReference>
<evidence type="ECO:0000256" key="1">
    <source>
        <dbReference type="ARBA" id="ARBA00022553"/>
    </source>
</evidence>
<gene>
    <name evidence="8 10" type="ORF">P152DRAFT_170719</name>
</gene>
<dbReference type="SUPFAM" id="SSF55785">
    <property type="entry name" value="PYP-like sensor domain (PAS domain)"/>
    <property type="match status" value="2"/>
</dbReference>
<proteinExistence type="predicted"/>
<dbReference type="Pfam" id="PF00512">
    <property type="entry name" value="HisKA"/>
    <property type="match status" value="1"/>
</dbReference>
<dbReference type="PROSITE" id="PS50112">
    <property type="entry name" value="PAS"/>
    <property type="match status" value="1"/>
</dbReference>
<keyword evidence="9" id="KW-1185">Reference proteome</keyword>
<dbReference type="CDD" id="cd00130">
    <property type="entry name" value="PAS"/>
    <property type="match status" value="1"/>
</dbReference>
<dbReference type="InterPro" id="IPR000700">
    <property type="entry name" value="PAS-assoc_C"/>
</dbReference>
<dbReference type="PANTHER" id="PTHR45339:SF1">
    <property type="entry name" value="HYBRID SIGNAL TRANSDUCTION HISTIDINE KINASE J"/>
    <property type="match status" value="1"/>
</dbReference>
<dbReference type="SMART" id="SM00388">
    <property type="entry name" value="HisKA"/>
    <property type="match status" value="1"/>
</dbReference>
<accession>A0A6G1FTL0</accession>
<dbReference type="InterPro" id="IPR001789">
    <property type="entry name" value="Sig_transdc_resp-reg_receiver"/>
</dbReference>
<dbReference type="CDD" id="cd00082">
    <property type="entry name" value="HisKA"/>
    <property type="match status" value="1"/>
</dbReference>
<dbReference type="PROSITE" id="PS50113">
    <property type="entry name" value="PAC"/>
    <property type="match status" value="1"/>
</dbReference>
<evidence type="ECO:0000259" key="6">
    <source>
        <dbReference type="PROSITE" id="PS50112"/>
    </source>
</evidence>
<evidence type="ECO:0000313" key="10">
    <source>
        <dbReference type="RefSeq" id="XP_033530768.1"/>
    </source>
</evidence>
<evidence type="ECO:0008006" key="11">
    <source>
        <dbReference type="Google" id="ProtNLM"/>
    </source>
</evidence>
<dbReference type="SMART" id="SM00091">
    <property type="entry name" value="PAS"/>
    <property type="match status" value="2"/>
</dbReference>
<evidence type="ECO:0000256" key="2">
    <source>
        <dbReference type="ARBA" id="ARBA00023012"/>
    </source>
</evidence>
<feature type="domain" description="Response regulatory" evidence="5">
    <location>
        <begin position="532"/>
        <end position="649"/>
    </location>
</feature>
<dbReference type="Proteomes" id="UP000504638">
    <property type="component" value="Unplaced"/>
</dbReference>
<dbReference type="CDD" id="cd16922">
    <property type="entry name" value="HATPase_EvgS-ArcB-TorS-like"/>
    <property type="match status" value="1"/>
</dbReference>
<dbReference type="Gene3D" id="3.30.565.10">
    <property type="entry name" value="Histidine kinase-like ATPase, C-terminal domain"/>
    <property type="match status" value="1"/>
</dbReference>
<reference evidence="10" key="3">
    <citation type="submission" date="2025-04" db="UniProtKB">
        <authorList>
            <consortium name="RefSeq"/>
        </authorList>
    </citation>
    <scope>IDENTIFICATION</scope>
    <source>
        <strain evidence="10">CBS 781.70</strain>
    </source>
</reference>
<feature type="domain" description="PAC" evidence="7">
    <location>
        <begin position="207"/>
        <end position="258"/>
    </location>
</feature>
<dbReference type="InterPro" id="IPR036890">
    <property type="entry name" value="HATPase_C_sf"/>
</dbReference>
<dbReference type="PROSITE" id="PS50109">
    <property type="entry name" value="HIS_KIN"/>
    <property type="match status" value="1"/>
</dbReference>
<evidence type="ECO:0000259" key="5">
    <source>
        <dbReference type="PROSITE" id="PS50110"/>
    </source>
</evidence>
<dbReference type="InterPro" id="IPR035965">
    <property type="entry name" value="PAS-like_dom_sf"/>
</dbReference>
<evidence type="ECO:0000313" key="8">
    <source>
        <dbReference type="EMBL" id="KAF1809137.1"/>
    </source>
</evidence>
<keyword evidence="2" id="KW-0902">Two-component regulatory system</keyword>
<dbReference type="InterPro" id="IPR011006">
    <property type="entry name" value="CheY-like_superfamily"/>
</dbReference>
<dbReference type="Pfam" id="PF00072">
    <property type="entry name" value="Response_reg"/>
    <property type="match status" value="1"/>
</dbReference>
<evidence type="ECO:0000259" key="4">
    <source>
        <dbReference type="PROSITE" id="PS50109"/>
    </source>
</evidence>
<dbReference type="InterPro" id="IPR003594">
    <property type="entry name" value="HATPase_dom"/>
</dbReference>
<feature type="domain" description="PAS" evidence="6">
    <location>
        <begin position="148"/>
        <end position="188"/>
    </location>
</feature>
<dbReference type="InterPro" id="IPR004358">
    <property type="entry name" value="Sig_transdc_His_kin-like_C"/>
</dbReference>
<dbReference type="InterPro" id="IPR000014">
    <property type="entry name" value="PAS"/>
</dbReference>
<dbReference type="OrthoDB" id="60033at2759"/>
<protein>
    <recommendedName>
        <fullName evidence="11">Two-component system protein A</fullName>
    </recommendedName>
</protein>
<dbReference type="SUPFAM" id="SSF55874">
    <property type="entry name" value="ATPase domain of HSP90 chaperone/DNA topoisomerase II/histidine kinase"/>
    <property type="match status" value="1"/>
</dbReference>
<dbReference type="SMART" id="SM00387">
    <property type="entry name" value="HATPase_c"/>
    <property type="match status" value="1"/>
</dbReference>